<dbReference type="PANTHER" id="PTHR47991">
    <property type="entry name" value="OXOGLUTARATE/IRON-DEPENDENT DIOXYGENASE"/>
    <property type="match status" value="1"/>
</dbReference>
<evidence type="ECO:0000259" key="6">
    <source>
        <dbReference type="PROSITE" id="PS51471"/>
    </source>
</evidence>
<evidence type="ECO:0000256" key="4">
    <source>
        <dbReference type="ARBA" id="ARBA00023004"/>
    </source>
</evidence>
<keyword evidence="7" id="KW-0223">Dioxygenase</keyword>
<keyword evidence="5" id="KW-0560">Oxidoreductase</keyword>
<evidence type="ECO:0000256" key="5">
    <source>
        <dbReference type="RuleBase" id="RU003682"/>
    </source>
</evidence>
<sequence length="333" mass="38332">MEKLLSTKTDLKFVPESYILPPDTRPGNTEVPFFETIPVIDLKGESAQLIPQITDASKEYGFFQLINHGVEEKLLQDVLDVTKEFFELPAEDKATIFSDDPKQSCRLYTSIDYMNEQVHYWRDALKHPCHPLEEHSQFWPQKPAQYREMVGRYSVEVWKLSLCLMDLISEGLGLEPGYLTEMIEVQLMSANHYPACPDPSLTLGLPKHGDVDFITILLQEMDGLQVLKDGHWLAIKPLPNAFVVNIGHTLQIISNGKLKSVEHRVVTNQKLARTTVSSFIYPSYNRQIEPAQVLIKDNSLPLYRAFIFKDFLDTYITDTYQRKPPLERYKLQV</sequence>
<dbReference type="InterPro" id="IPR027443">
    <property type="entry name" value="IPNS-like_sf"/>
</dbReference>
<dbReference type="InterPro" id="IPR005123">
    <property type="entry name" value="Oxoglu/Fe-dep_dioxygenase_dom"/>
</dbReference>
<protein>
    <submittedName>
        <fullName evidence="7">Oxoglutarate/iron-dependent dioxygenase</fullName>
    </submittedName>
</protein>
<dbReference type="Proteomes" id="UP000237105">
    <property type="component" value="Unassembled WGS sequence"/>
</dbReference>
<reference evidence="8" key="1">
    <citation type="submission" date="2016-06" db="EMBL/GenBank/DDBJ databases">
        <title>Parallel loss of symbiosis genes in relatives of nitrogen-fixing non-legume Parasponia.</title>
        <authorList>
            <person name="Van Velzen R."/>
            <person name="Holmer R."/>
            <person name="Bu F."/>
            <person name="Rutten L."/>
            <person name="Van Zeijl A."/>
            <person name="Liu W."/>
            <person name="Santuari L."/>
            <person name="Cao Q."/>
            <person name="Sharma T."/>
            <person name="Shen D."/>
            <person name="Roswanjaya Y."/>
            <person name="Wardhani T."/>
            <person name="Kalhor M.S."/>
            <person name="Jansen J."/>
            <person name="Van den Hoogen J."/>
            <person name="Gungor B."/>
            <person name="Hartog M."/>
            <person name="Hontelez J."/>
            <person name="Verver J."/>
            <person name="Yang W.-C."/>
            <person name="Schijlen E."/>
            <person name="Repin R."/>
            <person name="Schilthuizen M."/>
            <person name="Schranz E."/>
            <person name="Heidstra R."/>
            <person name="Miyata K."/>
            <person name="Fedorova E."/>
            <person name="Kohlen W."/>
            <person name="Bisseling T."/>
            <person name="Smit S."/>
            <person name="Geurts R."/>
        </authorList>
    </citation>
    <scope>NUCLEOTIDE SEQUENCE [LARGE SCALE GENOMIC DNA]</scope>
    <source>
        <strain evidence="8">cv. WU1-14</strain>
    </source>
</reference>
<dbReference type="GO" id="GO:0031418">
    <property type="term" value="F:L-ascorbic acid binding"/>
    <property type="evidence" value="ECO:0007669"/>
    <property type="project" value="UniProtKB-KW"/>
</dbReference>
<dbReference type="GO" id="GO:0051213">
    <property type="term" value="F:dioxygenase activity"/>
    <property type="evidence" value="ECO:0007669"/>
    <property type="project" value="UniProtKB-KW"/>
</dbReference>
<dbReference type="InterPro" id="IPR044861">
    <property type="entry name" value="IPNS-like_FE2OG_OXY"/>
</dbReference>
<dbReference type="InterPro" id="IPR026992">
    <property type="entry name" value="DIOX_N"/>
</dbReference>
<evidence type="ECO:0000313" key="7">
    <source>
        <dbReference type="EMBL" id="PON62604.1"/>
    </source>
</evidence>
<evidence type="ECO:0000256" key="1">
    <source>
        <dbReference type="ARBA" id="ARBA00008056"/>
    </source>
</evidence>
<feature type="domain" description="Fe2OG dioxygenase" evidence="6">
    <location>
        <begin position="184"/>
        <end position="282"/>
    </location>
</feature>
<comment type="caution">
    <text evidence="7">The sequence shown here is derived from an EMBL/GenBank/DDBJ whole genome shotgun (WGS) entry which is preliminary data.</text>
</comment>
<proteinExistence type="inferred from homology"/>
<dbReference type="AlphaFoldDB" id="A0A2P5CNJ3"/>
<evidence type="ECO:0000256" key="3">
    <source>
        <dbReference type="ARBA" id="ARBA00022896"/>
    </source>
</evidence>
<dbReference type="PROSITE" id="PS51471">
    <property type="entry name" value="FE2OG_OXY"/>
    <property type="match status" value="1"/>
</dbReference>
<dbReference type="Pfam" id="PF03171">
    <property type="entry name" value="2OG-FeII_Oxy"/>
    <property type="match status" value="1"/>
</dbReference>
<dbReference type="Pfam" id="PF14226">
    <property type="entry name" value="DIOX_N"/>
    <property type="match status" value="1"/>
</dbReference>
<dbReference type="InterPro" id="IPR050295">
    <property type="entry name" value="Plant_2OG-oxidoreductases"/>
</dbReference>
<dbReference type="OrthoDB" id="406156at2759"/>
<comment type="similarity">
    <text evidence="1 5">Belongs to the iron/ascorbate-dependent oxidoreductase family.</text>
</comment>
<keyword evidence="3" id="KW-0847">Vitamin C</keyword>
<evidence type="ECO:0000256" key="2">
    <source>
        <dbReference type="ARBA" id="ARBA00022723"/>
    </source>
</evidence>
<dbReference type="Gene3D" id="2.60.120.330">
    <property type="entry name" value="B-lactam Antibiotic, Isopenicillin N Synthase, Chain"/>
    <property type="match status" value="1"/>
</dbReference>
<gene>
    <name evidence="7" type="ORF">PanWU01x14_137190</name>
</gene>
<evidence type="ECO:0000313" key="8">
    <source>
        <dbReference type="Proteomes" id="UP000237105"/>
    </source>
</evidence>
<keyword evidence="2 5" id="KW-0479">Metal-binding</keyword>
<name>A0A2P5CNJ3_PARAD</name>
<dbReference type="EMBL" id="JXTB01000111">
    <property type="protein sequence ID" value="PON62604.1"/>
    <property type="molecule type" value="Genomic_DNA"/>
</dbReference>
<dbReference type="GO" id="GO:0046872">
    <property type="term" value="F:metal ion binding"/>
    <property type="evidence" value="ECO:0007669"/>
    <property type="project" value="UniProtKB-KW"/>
</dbReference>
<accession>A0A2P5CNJ3</accession>
<dbReference type="SUPFAM" id="SSF51197">
    <property type="entry name" value="Clavaminate synthase-like"/>
    <property type="match status" value="1"/>
</dbReference>
<organism evidence="7 8">
    <name type="scientific">Parasponia andersonii</name>
    <name type="common">Sponia andersonii</name>
    <dbReference type="NCBI Taxonomy" id="3476"/>
    <lineage>
        <taxon>Eukaryota</taxon>
        <taxon>Viridiplantae</taxon>
        <taxon>Streptophyta</taxon>
        <taxon>Embryophyta</taxon>
        <taxon>Tracheophyta</taxon>
        <taxon>Spermatophyta</taxon>
        <taxon>Magnoliopsida</taxon>
        <taxon>eudicotyledons</taxon>
        <taxon>Gunneridae</taxon>
        <taxon>Pentapetalae</taxon>
        <taxon>rosids</taxon>
        <taxon>fabids</taxon>
        <taxon>Rosales</taxon>
        <taxon>Cannabaceae</taxon>
        <taxon>Parasponia</taxon>
    </lineage>
</organism>
<keyword evidence="8" id="KW-1185">Reference proteome</keyword>
<keyword evidence="4 5" id="KW-0408">Iron</keyword>